<name>A0A699JJP6_TANCI</name>
<dbReference type="PROSITE" id="PS50158">
    <property type="entry name" value="ZF_CCHC"/>
    <property type="match status" value="1"/>
</dbReference>
<dbReference type="InterPro" id="IPR036875">
    <property type="entry name" value="Znf_CCHC_sf"/>
</dbReference>
<organism evidence="4">
    <name type="scientific">Tanacetum cinerariifolium</name>
    <name type="common">Dalmatian daisy</name>
    <name type="synonym">Chrysanthemum cinerariifolium</name>
    <dbReference type="NCBI Taxonomy" id="118510"/>
    <lineage>
        <taxon>Eukaryota</taxon>
        <taxon>Viridiplantae</taxon>
        <taxon>Streptophyta</taxon>
        <taxon>Embryophyta</taxon>
        <taxon>Tracheophyta</taxon>
        <taxon>Spermatophyta</taxon>
        <taxon>Magnoliopsida</taxon>
        <taxon>eudicotyledons</taxon>
        <taxon>Gunneridae</taxon>
        <taxon>Pentapetalae</taxon>
        <taxon>asterids</taxon>
        <taxon>campanulids</taxon>
        <taxon>Asterales</taxon>
        <taxon>Asteraceae</taxon>
        <taxon>Asteroideae</taxon>
        <taxon>Anthemideae</taxon>
        <taxon>Anthemidinae</taxon>
        <taxon>Tanacetum</taxon>
    </lineage>
</organism>
<gene>
    <name evidence="4" type="ORF">Tci_614096</name>
</gene>
<feature type="non-terminal residue" evidence="4">
    <location>
        <position position="1"/>
    </location>
</feature>
<evidence type="ECO:0000256" key="2">
    <source>
        <dbReference type="SAM" id="MobiDB-lite"/>
    </source>
</evidence>
<reference evidence="4" key="1">
    <citation type="journal article" date="2019" name="Sci. Rep.">
        <title>Draft genome of Tanacetum cinerariifolium, the natural source of mosquito coil.</title>
        <authorList>
            <person name="Yamashiro T."/>
            <person name="Shiraishi A."/>
            <person name="Satake H."/>
            <person name="Nakayama K."/>
        </authorList>
    </citation>
    <scope>NUCLEOTIDE SEQUENCE</scope>
</reference>
<dbReference type="GO" id="GO:0003676">
    <property type="term" value="F:nucleic acid binding"/>
    <property type="evidence" value="ECO:0007669"/>
    <property type="project" value="InterPro"/>
</dbReference>
<feature type="region of interest" description="Disordered" evidence="2">
    <location>
        <begin position="13"/>
        <end position="33"/>
    </location>
</feature>
<feature type="domain" description="CCHC-type" evidence="3">
    <location>
        <begin position="41"/>
        <end position="56"/>
    </location>
</feature>
<dbReference type="SMART" id="SM00343">
    <property type="entry name" value="ZnF_C2HC"/>
    <property type="match status" value="1"/>
</dbReference>
<feature type="region of interest" description="Disordered" evidence="2">
    <location>
        <begin position="262"/>
        <end position="283"/>
    </location>
</feature>
<dbReference type="GO" id="GO:0008270">
    <property type="term" value="F:zinc ion binding"/>
    <property type="evidence" value="ECO:0007669"/>
    <property type="project" value="UniProtKB-KW"/>
</dbReference>
<evidence type="ECO:0000313" key="4">
    <source>
        <dbReference type="EMBL" id="GFA42124.1"/>
    </source>
</evidence>
<dbReference type="InterPro" id="IPR001878">
    <property type="entry name" value="Znf_CCHC"/>
</dbReference>
<feature type="compositionally biased region" description="Polar residues" evidence="2">
    <location>
        <begin position="262"/>
        <end position="277"/>
    </location>
</feature>
<dbReference type="SUPFAM" id="SSF57756">
    <property type="entry name" value="Retrovirus zinc finger-like domains"/>
    <property type="match status" value="1"/>
</dbReference>
<dbReference type="EMBL" id="BKCJ010421041">
    <property type="protein sequence ID" value="GFA42124.1"/>
    <property type="molecule type" value="Genomic_DNA"/>
</dbReference>
<evidence type="ECO:0000259" key="3">
    <source>
        <dbReference type="PROSITE" id="PS50158"/>
    </source>
</evidence>
<keyword evidence="1" id="KW-0862">Zinc</keyword>
<keyword evidence="1" id="KW-0863">Zinc-finger</keyword>
<feature type="compositionally biased region" description="Polar residues" evidence="2">
    <location>
        <begin position="171"/>
        <end position="186"/>
    </location>
</feature>
<protein>
    <submittedName>
        <fullName evidence="4">Transposon TX1 uncharacterized</fullName>
    </submittedName>
</protein>
<feature type="region of interest" description="Disordered" evidence="2">
    <location>
        <begin position="160"/>
        <end position="186"/>
    </location>
</feature>
<sequence>NDGRVTIQPIQGRRNHMLDGSSRPITSGSRGTSRRQRVIVCYNCKGEGHIAKQCTKPKRKRDTEWFKDKSFVPLMEGEWIDNLARVKYEFYHHFSNRFAQPDWDRVPLVDQFPRVLSSDFSCNLEAVVSSDEIKKAIWDCGSDKTPGPDVTTHYLPKEREAASAKPHHVIASSNSSNSLKNMPRFSSNDMVHNQYLEEAKNKTHDKGRDSKPSVMPSARSQSTANGSKPNPRINNQKIFNAKHDSCVTKFLKEVNSCAKVSSNKTTNRNKPVKQTSFAKKPERQIPKGHRFSIKKTSVVHEKTMTPRSCLRWKPMGKIFKTVGLSSELRIHDHSNEPSSSKLVPKVVPPAHKKTTS</sequence>
<feature type="compositionally biased region" description="Basic and acidic residues" evidence="2">
    <location>
        <begin position="198"/>
        <end position="211"/>
    </location>
</feature>
<feature type="region of interest" description="Disordered" evidence="2">
    <location>
        <begin position="330"/>
        <end position="356"/>
    </location>
</feature>
<proteinExistence type="predicted"/>
<keyword evidence="1" id="KW-0479">Metal-binding</keyword>
<feature type="compositionally biased region" description="Low complexity" evidence="2">
    <location>
        <begin position="20"/>
        <end position="31"/>
    </location>
</feature>
<dbReference type="Pfam" id="PF00098">
    <property type="entry name" value="zf-CCHC"/>
    <property type="match status" value="1"/>
</dbReference>
<accession>A0A699JJP6</accession>
<dbReference type="AlphaFoldDB" id="A0A699JJP6"/>
<evidence type="ECO:0000256" key="1">
    <source>
        <dbReference type="PROSITE-ProRule" id="PRU00047"/>
    </source>
</evidence>
<feature type="region of interest" description="Disordered" evidence="2">
    <location>
        <begin position="198"/>
        <end position="235"/>
    </location>
</feature>
<feature type="compositionally biased region" description="Polar residues" evidence="2">
    <location>
        <begin position="218"/>
        <end position="235"/>
    </location>
</feature>
<comment type="caution">
    <text evidence="4">The sequence shown here is derived from an EMBL/GenBank/DDBJ whole genome shotgun (WGS) entry which is preliminary data.</text>
</comment>
<dbReference type="Gene3D" id="4.10.60.10">
    <property type="entry name" value="Zinc finger, CCHC-type"/>
    <property type="match status" value="1"/>
</dbReference>